<evidence type="ECO:0000313" key="2">
    <source>
        <dbReference type="Proteomes" id="UP000805649"/>
    </source>
</evidence>
<name>A0ACC3YBT0_COLTU</name>
<gene>
    <name evidence="1" type="ORF">CTRU02_215746</name>
</gene>
<reference evidence="1 2" key="1">
    <citation type="journal article" date="2020" name="Phytopathology">
        <title>Genome Sequence Resources of Colletotrichum truncatum, C. plurivorum, C. musicola, and C. sojae: Four Species Pathogenic to Soybean (Glycine max).</title>
        <authorList>
            <person name="Rogerio F."/>
            <person name="Boufleur T.R."/>
            <person name="Ciampi-Guillardi M."/>
            <person name="Sukno S.A."/>
            <person name="Thon M.R."/>
            <person name="Massola Junior N.S."/>
            <person name="Baroncelli R."/>
        </authorList>
    </citation>
    <scope>NUCLEOTIDE SEQUENCE [LARGE SCALE GENOMIC DNA]</scope>
    <source>
        <strain evidence="1 2">CMES1059</strain>
    </source>
</reference>
<accession>A0ACC3YBT0</accession>
<sequence>MAPYTDTANAALIWRSQFPNDEAYFRALADAKIRPDDQTCDPSLSRMYAEWLRLLADHPVLNADDLSSVADSQLPASLSDIPLDLVEDKMGKYSKQYGQYLASLQPSPASHKPTTAAAPSLWEDVYSGQHQEQQQEVMSLLNQRPGSVQSASLDGQQSRAPFISHVEQQPQVLISNGAVPPTMPASTTPMPRYMADLGRRANSPAAPLATPIVALSPVNYIKRQIDEARDAIEEQTRLFKKHEKTYADHARQASESQHQISLTVARLLEQNVQLAKLKTMLENKTKNPERGVVVDDDDDDDDKDDNDEVLQSWQPTPPTPNAVGGYPPSMGSSSSSAPRPLCL</sequence>
<evidence type="ECO:0000313" key="1">
    <source>
        <dbReference type="EMBL" id="KAL0929293.1"/>
    </source>
</evidence>
<keyword evidence="2" id="KW-1185">Reference proteome</keyword>
<dbReference type="Proteomes" id="UP000805649">
    <property type="component" value="Unassembled WGS sequence"/>
</dbReference>
<organism evidence="1 2">
    <name type="scientific">Colletotrichum truncatum</name>
    <name type="common">Anthracnose fungus</name>
    <name type="synonym">Colletotrichum capsici</name>
    <dbReference type="NCBI Taxonomy" id="5467"/>
    <lineage>
        <taxon>Eukaryota</taxon>
        <taxon>Fungi</taxon>
        <taxon>Dikarya</taxon>
        <taxon>Ascomycota</taxon>
        <taxon>Pezizomycotina</taxon>
        <taxon>Sordariomycetes</taxon>
        <taxon>Hypocreomycetidae</taxon>
        <taxon>Glomerellales</taxon>
        <taxon>Glomerellaceae</taxon>
        <taxon>Colletotrichum</taxon>
        <taxon>Colletotrichum truncatum species complex</taxon>
    </lineage>
</organism>
<dbReference type="EMBL" id="VUJX02000019">
    <property type="protein sequence ID" value="KAL0929293.1"/>
    <property type="molecule type" value="Genomic_DNA"/>
</dbReference>
<comment type="caution">
    <text evidence="1">The sequence shown here is derived from an EMBL/GenBank/DDBJ whole genome shotgun (WGS) entry which is preliminary data.</text>
</comment>
<proteinExistence type="predicted"/>
<protein>
    <submittedName>
        <fullName evidence="1">Uncharacterized protein</fullName>
    </submittedName>
</protein>